<reference evidence="2" key="1">
    <citation type="journal article" date="2019" name="Int. J. Syst. Evol. Microbiol.">
        <title>The Global Catalogue of Microorganisms (GCM) 10K type strain sequencing project: providing services to taxonomists for standard genome sequencing and annotation.</title>
        <authorList>
            <consortium name="The Broad Institute Genomics Platform"/>
            <consortium name="The Broad Institute Genome Sequencing Center for Infectious Disease"/>
            <person name="Wu L."/>
            <person name="Ma J."/>
        </authorList>
    </citation>
    <scope>NUCLEOTIDE SEQUENCE [LARGE SCALE GENOMIC DNA]</scope>
    <source>
        <strain evidence="2">JCM 18304</strain>
    </source>
</reference>
<gene>
    <name evidence="1" type="ORF">GCM10023322_62980</name>
</gene>
<accession>A0ABP9SG59</accession>
<name>A0ABP9SG59_9ACTN</name>
<dbReference type="Proteomes" id="UP001501570">
    <property type="component" value="Unassembled WGS sequence"/>
</dbReference>
<sequence>MSSKDRTGGGAGALLRDPAIRRDIRARGPIPYGDVRGIRTRWSRTVAPAARVGGASFLVIGHSAESAWDVRRVAGTHHVEWGMRSTYTVPR</sequence>
<organism evidence="1 2">
    <name type="scientific">Rugosimonospora acidiphila</name>
    <dbReference type="NCBI Taxonomy" id="556531"/>
    <lineage>
        <taxon>Bacteria</taxon>
        <taxon>Bacillati</taxon>
        <taxon>Actinomycetota</taxon>
        <taxon>Actinomycetes</taxon>
        <taxon>Micromonosporales</taxon>
        <taxon>Micromonosporaceae</taxon>
        <taxon>Rugosimonospora</taxon>
    </lineage>
</organism>
<evidence type="ECO:0000313" key="1">
    <source>
        <dbReference type="EMBL" id="GAA5195704.1"/>
    </source>
</evidence>
<protein>
    <submittedName>
        <fullName evidence="1">Uncharacterized protein</fullName>
    </submittedName>
</protein>
<dbReference type="EMBL" id="BAABJQ010000024">
    <property type="protein sequence ID" value="GAA5195704.1"/>
    <property type="molecule type" value="Genomic_DNA"/>
</dbReference>
<comment type="caution">
    <text evidence="1">The sequence shown here is derived from an EMBL/GenBank/DDBJ whole genome shotgun (WGS) entry which is preliminary data.</text>
</comment>
<keyword evidence="2" id="KW-1185">Reference proteome</keyword>
<evidence type="ECO:0000313" key="2">
    <source>
        <dbReference type="Proteomes" id="UP001501570"/>
    </source>
</evidence>
<proteinExistence type="predicted"/>